<dbReference type="InterPro" id="IPR001242">
    <property type="entry name" value="Condensation_dom"/>
</dbReference>
<name>A0ABP5H381_9ACTN</name>
<comment type="caution">
    <text evidence="2">The sequence shown here is derived from an EMBL/GenBank/DDBJ whole genome shotgun (WGS) entry which is preliminary data.</text>
</comment>
<dbReference type="Gene3D" id="3.30.559.30">
    <property type="entry name" value="Nonribosomal peptide synthetase, condensation domain"/>
    <property type="match status" value="1"/>
</dbReference>
<sequence>MTPTYPRTAEAAGPEQASRHVVEVPFEGDGAGIGALNWGQQHILGAIRNLGSPMNMCAIRELDPTASVQDFAEELRFYLNRFQAMRTLLRFSPDAPPVQEVFAAGQALIQIVDVPPGGDAAAVAAELVSEHEELSFDDENELPIRMLLVRRDGVLTHLVTVLNHFATDGAGAFAMYDDYTKRDPATGEVPYPVQNHPLDLTAHQNSPSGRKQSDASLRYWRRELMTLPKRGENGRGEREAVERAGARYRRVSLRSVPMMMGATRIAHRLECDVSAVLLALFSTALVRITGDRLAAAQMLVSNRFRPGMADIVGNVSQTGLFVVDVADATIDEVVERAQRAVTRTYKYAYFDLTEWQELLAEVERERGEPLSLCYYNDRPSQRSGTAPGTEPSVAEVKAAASVETPATWMELPFFNERLMVTIDIVDGVGDAVPLLVYADTWFVAPEEMEGLARLMESLAVEAGCDPGVRTGV</sequence>
<organism evidence="2 3">
    <name type="scientific">Catenulispora yoronensis</name>
    <dbReference type="NCBI Taxonomy" id="450799"/>
    <lineage>
        <taxon>Bacteria</taxon>
        <taxon>Bacillati</taxon>
        <taxon>Actinomycetota</taxon>
        <taxon>Actinomycetes</taxon>
        <taxon>Catenulisporales</taxon>
        <taxon>Catenulisporaceae</taxon>
        <taxon>Catenulispora</taxon>
    </lineage>
</organism>
<dbReference type="Gene3D" id="3.30.559.10">
    <property type="entry name" value="Chloramphenicol acetyltransferase-like domain"/>
    <property type="match status" value="1"/>
</dbReference>
<evidence type="ECO:0000313" key="3">
    <source>
        <dbReference type="Proteomes" id="UP001500751"/>
    </source>
</evidence>
<evidence type="ECO:0000259" key="1">
    <source>
        <dbReference type="Pfam" id="PF00668"/>
    </source>
</evidence>
<dbReference type="EMBL" id="BAAAQN010000084">
    <property type="protein sequence ID" value="GAA2061892.1"/>
    <property type="molecule type" value="Genomic_DNA"/>
</dbReference>
<proteinExistence type="predicted"/>
<keyword evidence="3" id="KW-1185">Reference proteome</keyword>
<reference evidence="3" key="1">
    <citation type="journal article" date="2019" name="Int. J. Syst. Evol. Microbiol.">
        <title>The Global Catalogue of Microorganisms (GCM) 10K type strain sequencing project: providing services to taxonomists for standard genome sequencing and annotation.</title>
        <authorList>
            <consortium name="The Broad Institute Genomics Platform"/>
            <consortium name="The Broad Institute Genome Sequencing Center for Infectious Disease"/>
            <person name="Wu L."/>
            <person name="Ma J."/>
        </authorList>
    </citation>
    <scope>NUCLEOTIDE SEQUENCE [LARGE SCALE GENOMIC DNA]</scope>
    <source>
        <strain evidence="3">JCM 16014</strain>
    </source>
</reference>
<feature type="domain" description="Condensation" evidence="1">
    <location>
        <begin position="52"/>
        <end position="370"/>
    </location>
</feature>
<gene>
    <name evidence="2" type="ORF">GCM10009839_86250</name>
</gene>
<dbReference type="InterPro" id="IPR023213">
    <property type="entry name" value="CAT-like_dom_sf"/>
</dbReference>
<protein>
    <recommendedName>
        <fullName evidence="1">Condensation domain-containing protein</fullName>
    </recommendedName>
</protein>
<dbReference type="Proteomes" id="UP001500751">
    <property type="component" value="Unassembled WGS sequence"/>
</dbReference>
<dbReference type="Pfam" id="PF00668">
    <property type="entry name" value="Condensation"/>
    <property type="match status" value="1"/>
</dbReference>
<accession>A0ABP5H381</accession>
<dbReference type="RefSeq" id="WP_344671544.1">
    <property type="nucleotide sequence ID" value="NZ_BAAAQN010000084.1"/>
</dbReference>
<dbReference type="SUPFAM" id="SSF52777">
    <property type="entry name" value="CoA-dependent acyltransferases"/>
    <property type="match status" value="2"/>
</dbReference>
<evidence type="ECO:0000313" key="2">
    <source>
        <dbReference type="EMBL" id="GAA2061892.1"/>
    </source>
</evidence>